<dbReference type="HOGENOM" id="CLU_2944876_0_0_1"/>
<keyword evidence="2" id="KW-1185">Reference proteome</keyword>
<evidence type="ECO:0000313" key="2">
    <source>
        <dbReference type="Proteomes" id="UP000032141"/>
    </source>
</evidence>
<dbReference type="EnsemblPlants" id="Bo2g138700.1">
    <property type="protein sequence ID" value="Bo2g138700.1"/>
    <property type="gene ID" value="Bo2g138700"/>
</dbReference>
<protein>
    <submittedName>
        <fullName evidence="1">Uncharacterized protein</fullName>
    </submittedName>
</protein>
<sequence length="60" mass="6340">MRFGRERRGRSTVEGRACVIPSGSIETEDTGLPNTTLDRAVDHAGSGAHIDEGDADNVEG</sequence>
<dbReference type="OMA" id="PGAHIDE"/>
<reference evidence="1 2" key="1">
    <citation type="journal article" date="2014" name="Genome Biol.">
        <title>Transcriptome and methylome profiling reveals relics of genome dominance in the mesopolyploid Brassica oleracea.</title>
        <authorList>
            <person name="Parkin I.A."/>
            <person name="Koh C."/>
            <person name="Tang H."/>
            <person name="Robinson S.J."/>
            <person name="Kagale S."/>
            <person name="Clarke W.E."/>
            <person name="Town C.D."/>
            <person name="Nixon J."/>
            <person name="Krishnakumar V."/>
            <person name="Bidwell S.L."/>
            <person name="Denoeud F."/>
            <person name="Belcram H."/>
            <person name="Links M.G."/>
            <person name="Just J."/>
            <person name="Clarke C."/>
            <person name="Bender T."/>
            <person name="Huebert T."/>
            <person name="Mason A.S."/>
            <person name="Pires J.C."/>
            <person name="Barker G."/>
            <person name="Moore J."/>
            <person name="Walley P.G."/>
            <person name="Manoli S."/>
            <person name="Batley J."/>
            <person name="Edwards D."/>
            <person name="Nelson M.N."/>
            <person name="Wang X."/>
            <person name="Paterson A.H."/>
            <person name="King G."/>
            <person name="Bancroft I."/>
            <person name="Chalhoub B."/>
            <person name="Sharpe A.G."/>
        </authorList>
    </citation>
    <scope>NUCLEOTIDE SEQUENCE</scope>
    <source>
        <strain evidence="1 2">cv. TO1000</strain>
    </source>
</reference>
<evidence type="ECO:0000313" key="1">
    <source>
        <dbReference type="EnsemblPlants" id="Bo2g138700.1"/>
    </source>
</evidence>
<accession>A0A0D3AVX2</accession>
<proteinExistence type="predicted"/>
<organism evidence="1 2">
    <name type="scientific">Brassica oleracea var. oleracea</name>
    <dbReference type="NCBI Taxonomy" id="109376"/>
    <lineage>
        <taxon>Eukaryota</taxon>
        <taxon>Viridiplantae</taxon>
        <taxon>Streptophyta</taxon>
        <taxon>Embryophyta</taxon>
        <taxon>Tracheophyta</taxon>
        <taxon>Spermatophyta</taxon>
        <taxon>Magnoliopsida</taxon>
        <taxon>eudicotyledons</taxon>
        <taxon>Gunneridae</taxon>
        <taxon>Pentapetalae</taxon>
        <taxon>rosids</taxon>
        <taxon>malvids</taxon>
        <taxon>Brassicales</taxon>
        <taxon>Brassicaceae</taxon>
        <taxon>Brassiceae</taxon>
        <taxon>Brassica</taxon>
    </lineage>
</organism>
<dbReference type="AlphaFoldDB" id="A0A0D3AVX2"/>
<dbReference type="Proteomes" id="UP000032141">
    <property type="component" value="Chromosome C2"/>
</dbReference>
<dbReference type="Gramene" id="Bo2g138700.1">
    <property type="protein sequence ID" value="Bo2g138700.1"/>
    <property type="gene ID" value="Bo2g138700"/>
</dbReference>
<name>A0A0D3AVX2_BRAOL</name>
<reference evidence="1" key="2">
    <citation type="submission" date="2015-03" db="UniProtKB">
        <authorList>
            <consortium name="EnsemblPlants"/>
        </authorList>
    </citation>
    <scope>IDENTIFICATION</scope>
</reference>